<feature type="domain" description="Homeobox" evidence="13">
    <location>
        <begin position="35"/>
        <end position="95"/>
    </location>
</feature>
<evidence type="ECO:0000256" key="10">
    <source>
        <dbReference type="PROSITE-ProRule" id="PRU00108"/>
    </source>
</evidence>
<evidence type="ECO:0000256" key="11">
    <source>
        <dbReference type="RuleBase" id="RU000682"/>
    </source>
</evidence>
<reference evidence="15" key="1">
    <citation type="submission" date="2014-01" db="EMBL/GenBank/DDBJ databases">
        <title>The Genome Sequence of Anopheles melas CM1001059_A (V2).</title>
        <authorList>
            <consortium name="The Broad Institute Genomics Platform"/>
            <person name="Neafsey D.E."/>
            <person name="Besansky N."/>
            <person name="Howell P."/>
            <person name="Walton C."/>
            <person name="Young S.K."/>
            <person name="Zeng Q."/>
            <person name="Gargeya S."/>
            <person name="Fitzgerald M."/>
            <person name="Haas B."/>
            <person name="Abouelleil A."/>
            <person name="Allen A.W."/>
            <person name="Alvarado L."/>
            <person name="Arachchi H.M."/>
            <person name="Berlin A.M."/>
            <person name="Chapman S.B."/>
            <person name="Gainer-Dewar J."/>
            <person name="Goldberg J."/>
            <person name="Griggs A."/>
            <person name="Gujja S."/>
            <person name="Hansen M."/>
            <person name="Howarth C."/>
            <person name="Imamovic A."/>
            <person name="Ireland A."/>
            <person name="Larimer J."/>
            <person name="McCowan C."/>
            <person name="Murphy C."/>
            <person name="Pearson M."/>
            <person name="Poon T.W."/>
            <person name="Priest M."/>
            <person name="Roberts A."/>
            <person name="Saif S."/>
            <person name="Shea T."/>
            <person name="Sisk P."/>
            <person name="Sykes S."/>
            <person name="Wortman J."/>
            <person name="Nusbaum C."/>
            <person name="Birren B."/>
        </authorList>
    </citation>
    <scope>NUCLEOTIDE SEQUENCE [LARGE SCALE GENOMIC DNA]</scope>
    <source>
        <strain evidence="15">CM1001059</strain>
    </source>
</reference>
<evidence type="ECO:0000259" key="13">
    <source>
        <dbReference type="PROSITE" id="PS50071"/>
    </source>
</evidence>
<evidence type="ECO:0000256" key="7">
    <source>
        <dbReference type="ARBA" id="ARBA00023305"/>
    </source>
</evidence>
<evidence type="ECO:0000256" key="12">
    <source>
        <dbReference type="SAM" id="MobiDB-lite"/>
    </source>
</evidence>
<keyword evidence="3" id="KW-0716">Sensory transduction</keyword>
<dbReference type="Pfam" id="PF00046">
    <property type="entry name" value="Homeodomain"/>
    <property type="match status" value="1"/>
</dbReference>
<keyword evidence="7" id="KW-0844">Vision</keyword>
<feature type="region of interest" description="Disordered" evidence="12">
    <location>
        <begin position="128"/>
        <end position="233"/>
    </location>
</feature>
<dbReference type="AlphaFoldDB" id="A0A182TTF8"/>
<protein>
    <recommendedName>
        <fullName evidence="9">Homeobox protein rough</fullName>
    </recommendedName>
</protein>
<dbReference type="GO" id="GO:0005634">
    <property type="term" value="C:nucleus"/>
    <property type="evidence" value="ECO:0007669"/>
    <property type="project" value="UniProtKB-SubCell"/>
</dbReference>
<dbReference type="InterPro" id="IPR009057">
    <property type="entry name" value="Homeodomain-like_sf"/>
</dbReference>
<keyword evidence="15" id="KW-1185">Reference proteome</keyword>
<evidence type="ECO:0000256" key="6">
    <source>
        <dbReference type="ARBA" id="ARBA00023242"/>
    </source>
</evidence>
<keyword evidence="2" id="KW-0217">Developmental protein</keyword>
<proteinExistence type="predicted"/>
<dbReference type="PANTHER" id="PTHR24333:SF8">
    <property type="entry name" value="HOMEOBOX PROTEIN CEH-62"/>
    <property type="match status" value="1"/>
</dbReference>
<evidence type="ECO:0000256" key="3">
    <source>
        <dbReference type="ARBA" id="ARBA00022606"/>
    </source>
</evidence>
<dbReference type="PROSITE" id="PS50071">
    <property type="entry name" value="HOMEOBOX_2"/>
    <property type="match status" value="1"/>
</dbReference>
<feature type="compositionally biased region" description="Low complexity" evidence="12">
    <location>
        <begin position="144"/>
        <end position="154"/>
    </location>
</feature>
<dbReference type="CDD" id="cd00086">
    <property type="entry name" value="homeodomain"/>
    <property type="match status" value="1"/>
</dbReference>
<keyword evidence="5 10" id="KW-0371">Homeobox</keyword>
<dbReference type="EnsemblMetazoa" id="AMEC008017-RA">
    <property type="protein sequence ID" value="AMEC008017-PA"/>
    <property type="gene ID" value="AMEC008017"/>
</dbReference>
<dbReference type="STRING" id="34690.A0A182TTF8"/>
<dbReference type="GO" id="GO:0003677">
    <property type="term" value="F:DNA binding"/>
    <property type="evidence" value="ECO:0007669"/>
    <property type="project" value="UniProtKB-UniRule"/>
</dbReference>
<dbReference type="GO" id="GO:0000981">
    <property type="term" value="F:DNA-binding transcription factor activity, RNA polymerase II-specific"/>
    <property type="evidence" value="ECO:0007669"/>
    <property type="project" value="InterPro"/>
</dbReference>
<dbReference type="PRINTS" id="PR00024">
    <property type="entry name" value="HOMEOBOX"/>
</dbReference>
<feature type="DNA-binding region" description="Homeobox" evidence="10">
    <location>
        <begin position="37"/>
        <end position="96"/>
    </location>
</feature>
<feature type="compositionally biased region" description="Pro residues" evidence="12">
    <location>
        <begin position="216"/>
        <end position="233"/>
    </location>
</feature>
<organism evidence="14 15">
    <name type="scientific">Anopheles melas</name>
    <dbReference type="NCBI Taxonomy" id="34690"/>
    <lineage>
        <taxon>Eukaryota</taxon>
        <taxon>Metazoa</taxon>
        <taxon>Ecdysozoa</taxon>
        <taxon>Arthropoda</taxon>
        <taxon>Hexapoda</taxon>
        <taxon>Insecta</taxon>
        <taxon>Pterygota</taxon>
        <taxon>Neoptera</taxon>
        <taxon>Endopterygota</taxon>
        <taxon>Diptera</taxon>
        <taxon>Nematocera</taxon>
        <taxon>Culicoidea</taxon>
        <taxon>Culicidae</taxon>
        <taxon>Anophelinae</taxon>
        <taxon>Anopheles</taxon>
    </lineage>
</organism>
<dbReference type="GO" id="GO:0007601">
    <property type="term" value="P:visual perception"/>
    <property type="evidence" value="ECO:0007669"/>
    <property type="project" value="UniProtKB-KW"/>
</dbReference>
<reference evidence="14" key="2">
    <citation type="submission" date="2020-05" db="UniProtKB">
        <authorList>
            <consortium name="EnsemblMetazoa"/>
        </authorList>
    </citation>
    <scope>IDENTIFICATION</scope>
    <source>
        <strain evidence="14">CM1001059</strain>
    </source>
</reference>
<keyword evidence="4 10" id="KW-0238">DNA-binding</keyword>
<dbReference type="PANTHER" id="PTHR24333">
    <property type="entry name" value="HOMEO BOX HB9 LIKE A-RELATED"/>
    <property type="match status" value="1"/>
</dbReference>
<accession>A0A182TTF8</accession>
<dbReference type="InterPro" id="IPR017970">
    <property type="entry name" value="Homeobox_CS"/>
</dbReference>
<comment type="subcellular location">
    <subcellularLocation>
        <location evidence="1 10 11">Nucleus</location>
    </subcellularLocation>
</comment>
<evidence type="ECO:0000256" key="9">
    <source>
        <dbReference type="ARBA" id="ARBA00068739"/>
    </source>
</evidence>
<evidence type="ECO:0000313" key="14">
    <source>
        <dbReference type="EnsemblMetazoa" id="AMEC008017-PA"/>
    </source>
</evidence>
<dbReference type="SMART" id="SM00389">
    <property type="entry name" value="HOX"/>
    <property type="match status" value="1"/>
</dbReference>
<dbReference type="GO" id="GO:0048663">
    <property type="term" value="P:neuron fate commitment"/>
    <property type="evidence" value="ECO:0007669"/>
    <property type="project" value="UniProtKB-ARBA"/>
</dbReference>
<dbReference type="SUPFAM" id="SSF46689">
    <property type="entry name" value="Homeodomain-like"/>
    <property type="match status" value="1"/>
</dbReference>
<dbReference type="FunFam" id="1.10.10.60:FF:000417">
    <property type="entry name" value="Even-skipped homeobox 1"/>
    <property type="match status" value="1"/>
</dbReference>
<feature type="region of interest" description="Disordered" evidence="12">
    <location>
        <begin position="301"/>
        <end position="321"/>
    </location>
</feature>
<name>A0A182TTF8_9DIPT</name>
<dbReference type="Proteomes" id="UP000075902">
    <property type="component" value="Unassembled WGS sequence"/>
</dbReference>
<evidence type="ECO:0000256" key="1">
    <source>
        <dbReference type="ARBA" id="ARBA00004123"/>
    </source>
</evidence>
<feature type="compositionally biased region" description="Basic and acidic residues" evidence="12">
    <location>
        <begin position="175"/>
        <end position="184"/>
    </location>
</feature>
<dbReference type="PROSITE" id="PS00027">
    <property type="entry name" value="HOMEOBOX_1"/>
    <property type="match status" value="1"/>
</dbReference>
<dbReference type="InterPro" id="IPR050848">
    <property type="entry name" value="Homeobox_TF"/>
</dbReference>
<evidence type="ECO:0000313" key="15">
    <source>
        <dbReference type="Proteomes" id="UP000075902"/>
    </source>
</evidence>
<evidence type="ECO:0000256" key="8">
    <source>
        <dbReference type="ARBA" id="ARBA00056641"/>
    </source>
</evidence>
<dbReference type="InterPro" id="IPR001356">
    <property type="entry name" value="HD"/>
</dbReference>
<dbReference type="Gene3D" id="1.10.10.60">
    <property type="entry name" value="Homeodomain-like"/>
    <property type="match status" value="1"/>
</dbReference>
<evidence type="ECO:0000256" key="5">
    <source>
        <dbReference type="ARBA" id="ARBA00023155"/>
    </source>
</evidence>
<comment type="function">
    <text evidence="8">Required to establish the unique cell identity of photoreceptors R2 and R5 and consequently for ommatidial assembly in the developing eye imaginal disk. Repression of expression in R8 photoreceptor by senseless (sens) is an essential mechanism of R8 cell fate determination.</text>
</comment>
<sequence length="347" mass="40251">MYIQYILNKQETSKYCTSFNYCRSLLELKRRKKEGRPRRQRTTFSSEQTLRLEVEFHRNEYISRGRRFELAEVLKLSETQIKIWFQNRRAKDKRIEKAQIDQQYRTFAAVNGLLTPFSPQYPAALIATHHQQQQHPSHHHKQAQEPQQQLQHQQLVPSFTPTIRRENQRPNQQTKRYEDRDRQGSHNSGEGGGPPLLKPPPLLNPPLFQSFAAPPRWLPQPPPPPPPPLPRWLFQPPPPLPRWLPQAPPPPPPPPPPPVRPMSFLYRSISCFGSAFFTSSSLFWMAEMTLPYLEKYSRRCSSSKSSRRPPTNSFFTDEPASGRLMSCRGTARFGSTTRPSILCGRLA</sequence>
<dbReference type="VEuPathDB" id="VectorBase:AMEC008017"/>
<evidence type="ECO:0000256" key="4">
    <source>
        <dbReference type="ARBA" id="ARBA00023125"/>
    </source>
</evidence>
<keyword evidence="6 10" id="KW-0539">Nucleus</keyword>
<evidence type="ECO:0000256" key="2">
    <source>
        <dbReference type="ARBA" id="ARBA00022473"/>
    </source>
</evidence>
<dbReference type="InterPro" id="IPR020479">
    <property type="entry name" value="HD_metazoa"/>
</dbReference>